<evidence type="ECO:0000256" key="4">
    <source>
        <dbReference type="ARBA" id="ARBA00022475"/>
    </source>
</evidence>
<evidence type="ECO:0000256" key="7">
    <source>
        <dbReference type="ARBA" id="ARBA00023136"/>
    </source>
</evidence>
<evidence type="ECO:0000256" key="3">
    <source>
        <dbReference type="ARBA" id="ARBA00022448"/>
    </source>
</evidence>
<proteinExistence type="inferred from homology"/>
<dbReference type="PANTHER" id="PTHR30472:SF1">
    <property type="entry name" value="FE(3+) DICITRATE TRANSPORT SYSTEM PERMEASE PROTEIN FECC-RELATED"/>
    <property type="match status" value="1"/>
</dbReference>
<feature type="transmembrane region" description="Helical" evidence="8">
    <location>
        <begin position="131"/>
        <end position="151"/>
    </location>
</feature>
<accession>A0A2P7B1Y0</accession>
<protein>
    <submittedName>
        <fullName evidence="9">Iron ABC transporter permease</fullName>
    </submittedName>
</protein>
<feature type="transmembrane region" description="Helical" evidence="8">
    <location>
        <begin position="102"/>
        <end position="119"/>
    </location>
</feature>
<evidence type="ECO:0000313" key="9">
    <source>
        <dbReference type="EMBL" id="PSH60458.1"/>
    </source>
</evidence>
<keyword evidence="7 8" id="KW-0472">Membrane</keyword>
<feature type="transmembrane region" description="Helical" evidence="8">
    <location>
        <begin position="17"/>
        <end position="39"/>
    </location>
</feature>
<gene>
    <name evidence="9" type="ORF">CU100_07220</name>
</gene>
<feature type="transmembrane region" description="Helical" evidence="8">
    <location>
        <begin position="241"/>
        <end position="271"/>
    </location>
</feature>
<evidence type="ECO:0000313" key="10">
    <source>
        <dbReference type="Proteomes" id="UP000241158"/>
    </source>
</evidence>
<keyword evidence="6 8" id="KW-1133">Transmembrane helix</keyword>
<feature type="transmembrane region" description="Helical" evidence="8">
    <location>
        <begin position="71"/>
        <end position="90"/>
    </location>
</feature>
<dbReference type="Gene3D" id="1.10.3470.10">
    <property type="entry name" value="ABC transporter involved in vitamin B12 uptake, BtuC"/>
    <property type="match status" value="1"/>
</dbReference>
<feature type="transmembrane region" description="Helical" evidence="8">
    <location>
        <begin position="313"/>
        <end position="332"/>
    </location>
</feature>
<comment type="caution">
    <text evidence="9">The sequence shown here is derived from an EMBL/GenBank/DDBJ whole genome shotgun (WGS) entry which is preliminary data.</text>
</comment>
<dbReference type="Proteomes" id="UP000241158">
    <property type="component" value="Unassembled WGS sequence"/>
</dbReference>
<dbReference type="EMBL" id="PGGN01000001">
    <property type="protein sequence ID" value="PSH60458.1"/>
    <property type="molecule type" value="Genomic_DNA"/>
</dbReference>
<dbReference type="RefSeq" id="WP_106715774.1">
    <property type="nucleotide sequence ID" value="NZ_JACHXT010000004.1"/>
</dbReference>
<comment type="similarity">
    <text evidence="2">Belongs to the binding-protein-dependent transport system permease family. FecCD subfamily.</text>
</comment>
<dbReference type="GO" id="GO:0033214">
    <property type="term" value="P:siderophore-iron import into cell"/>
    <property type="evidence" value="ECO:0007669"/>
    <property type="project" value="TreeGrafter"/>
</dbReference>
<sequence>MSRERAHPMARNSSKPVLIGCLLAIGLAAIMITSVSVGVSKLPIHRALALLASPDGTPDSALIWNVRMPRIVLALLVGANLAMAGVLIQTLTRNPLASPQTFGINAGASLAIVLCLIALPQMGGASTVWPAFAGAAAVGLAMWALSVSGTITDMKLALAGISIQLVLAALVQAILIANNAAQDILYWLAGSINGAQWGEVRIILPFTVMGGGAALLAGRHFGVLELDETTGLSLGQNAKRVGGLAAFLIVVLAGSAVAVSGPIGFIGLLVPHFVRRLAGGDQLTLIVLSAIAGPLLLNSADLLGRIAAFPAEMPVGIVTALLGAPAFLLILWRQRAK</sequence>
<dbReference type="CDD" id="cd06550">
    <property type="entry name" value="TM_ABC_iron-siderophores_like"/>
    <property type="match status" value="1"/>
</dbReference>
<keyword evidence="4" id="KW-1003">Cell membrane</keyword>
<dbReference type="AlphaFoldDB" id="A0A2P7B1Y0"/>
<keyword evidence="10" id="KW-1185">Reference proteome</keyword>
<feature type="transmembrane region" description="Helical" evidence="8">
    <location>
        <begin position="283"/>
        <end position="307"/>
    </location>
</feature>
<dbReference type="GO" id="GO:0022857">
    <property type="term" value="F:transmembrane transporter activity"/>
    <property type="evidence" value="ECO:0007669"/>
    <property type="project" value="InterPro"/>
</dbReference>
<dbReference type="Pfam" id="PF01032">
    <property type="entry name" value="FecCD"/>
    <property type="match status" value="1"/>
</dbReference>
<evidence type="ECO:0000256" key="2">
    <source>
        <dbReference type="ARBA" id="ARBA00007935"/>
    </source>
</evidence>
<comment type="subcellular location">
    <subcellularLocation>
        <location evidence="1">Cell membrane</location>
        <topology evidence="1">Multi-pass membrane protein</topology>
    </subcellularLocation>
</comment>
<dbReference type="InterPro" id="IPR037294">
    <property type="entry name" value="ABC_BtuC-like"/>
</dbReference>
<reference evidence="10" key="1">
    <citation type="submission" date="2017-11" db="EMBL/GenBank/DDBJ databases">
        <authorList>
            <person name="Kuznetsova I."/>
            <person name="Sazanova A."/>
            <person name="Chirak E."/>
            <person name="Safronova V."/>
            <person name="Willems A."/>
        </authorList>
    </citation>
    <scope>NUCLEOTIDE SEQUENCE [LARGE SCALE GENOMIC DNA]</scope>
    <source>
        <strain evidence="10">PEPV15</strain>
    </source>
</reference>
<organism evidence="9 10">
    <name type="scientific">Phyllobacterium endophyticum</name>
    <dbReference type="NCBI Taxonomy" id="1149773"/>
    <lineage>
        <taxon>Bacteria</taxon>
        <taxon>Pseudomonadati</taxon>
        <taxon>Pseudomonadota</taxon>
        <taxon>Alphaproteobacteria</taxon>
        <taxon>Hyphomicrobiales</taxon>
        <taxon>Phyllobacteriaceae</taxon>
        <taxon>Phyllobacterium</taxon>
    </lineage>
</organism>
<dbReference type="InterPro" id="IPR000522">
    <property type="entry name" value="ABC_transptr_permease_BtuC"/>
</dbReference>
<dbReference type="PANTHER" id="PTHR30472">
    <property type="entry name" value="FERRIC ENTEROBACTIN TRANSPORT SYSTEM PERMEASE PROTEIN"/>
    <property type="match status" value="1"/>
</dbReference>
<evidence type="ECO:0000256" key="6">
    <source>
        <dbReference type="ARBA" id="ARBA00022989"/>
    </source>
</evidence>
<feature type="transmembrane region" description="Helical" evidence="8">
    <location>
        <begin position="157"/>
        <end position="181"/>
    </location>
</feature>
<dbReference type="OrthoDB" id="9811975at2"/>
<evidence type="ECO:0000256" key="8">
    <source>
        <dbReference type="SAM" id="Phobius"/>
    </source>
</evidence>
<dbReference type="FunFam" id="1.10.3470.10:FF:000001">
    <property type="entry name" value="Vitamin B12 ABC transporter permease BtuC"/>
    <property type="match status" value="1"/>
</dbReference>
<evidence type="ECO:0000256" key="1">
    <source>
        <dbReference type="ARBA" id="ARBA00004651"/>
    </source>
</evidence>
<dbReference type="SUPFAM" id="SSF81345">
    <property type="entry name" value="ABC transporter involved in vitamin B12 uptake, BtuC"/>
    <property type="match status" value="1"/>
</dbReference>
<name>A0A2P7B1Y0_9HYPH</name>
<evidence type="ECO:0000256" key="5">
    <source>
        <dbReference type="ARBA" id="ARBA00022692"/>
    </source>
</evidence>
<dbReference type="GO" id="GO:0005886">
    <property type="term" value="C:plasma membrane"/>
    <property type="evidence" value="ECO:0007669"/>
    <property type="project" value="UniProtKB-SubCell"/>
</dbReference>
<keyword evidence="3" id="KW-0813">Transport</keyword>
<keyword evidence="5 8" id="KW-0812">Transmembrane</keyword>